<dbReference type="Gene3D" id="1.10.1040.20">
    <property type="entry name" value="ProC-like, C-terminal domain"/>
    <property type="match status" value="1"/>
</dbReference>
<dbReference type="InterPro" id="IPR028939">
    <property type="entry name" value="P5C_Rdtase_cat_N"/>
</dbReference>
<dbReference type="SUPFAM" id="SSF51735">
    <property type="entry name" value="NAD(P)-binding Rossmann-fold domains"/>
    <property type="match status" value="1"/>
</dbReference>
<dbReference type="EMBL" id="QASA01000001">
    <property type="protein sequence ID" value="RDC65282.1"/>
    <property type="molecule type" value="Genomic_DNA"/>
</dbReference>
<feature type="domain" description="DUF2520" evidence="2">
    <location>
        <begin position="131"/>
        <end position="256"/>
    </location>
</feature>
<evidence type="ECO:0000313" key="4">
    <source>
        <dbReference type="Proteomes" id="UP000253919"/>
    </source>
</evidence>
<dbReference type="SUPFAM" id="SSF48179">
    <property type="entry name" value="6-phosphogluconate dehydrogenase C-terminal domain-like"/>
    <property type="match status" value="1"/>
</dbReference>
<dbReference type="InterPro" id="IPR018931">
    <property type="entry name" value="DUF2520"/>
</dbReference>
<reference evidence="3 4" key="1">
    <citation type="submission" date="2018-04" db="EMBL/GenBank/DDBJ databases">
        <title>Adhaeribacter sp. HMF7616 genome sequencing and assembly.</title>
        <authorList>
            <person name="Kang H."/>
            <person name="Kang J."/>
            <person name="Cha I."/>
            <person name="Kim H."/>
            <person name="Joh K."/>
        </authorList>
    </citation>
    <scope>NUCLEOTIDE SEQUENCE [LARGE SCALE GENOMIC DNA]</scope>
    <source>
        <strain evidence="3 4">HMF7616</strain>
    </source>
</reference>
<keyword evidence="4" id="KW-1185">Reference proteome</keyword>
<dbReference type="InterPro" id="IPR008927">
    <property type="entry name" value="6-PGluconate_DH-like_C_sf"/>
</dbReference>
<evidence type="ECO:0000313" key="3">
    <source>
        <dbReference type="EMBL" id="RDC65282.1"/>
    </source>
</evidence>
<dbReference type="AlphaFoldDB" id="A0A369QLN6"/>
<accession>A0A369QLN6</accession>
<evidence type="ECO:0008006" key="5">
    <source>
        <dbReference type="Google" id="ProtNLM"/>
    </source>
</evidence>
<dbReference type="InterPro" id="IPR036291">
    <property type="entry name" value="NAD(P)-bd_dom_sf"/>
</dbReference>
<evidence type="ECO:0000259" key="1">
    <source>
        <dbReference type="Pfam" id="PF03807"/>
    </source>
</evidence>
<dbReference type="RefSeq" id="WP_115374315.1">
    <property type="nucleotide sequence ID" value="NZ_QASA01000001.1"/>
</dbReference>
<gene>
    <name evidence="3" type="ORF">AHMF7616_03912</name>
</gene>
<organism evidence="3 4">
    <name type="scientific">Adhaeribacter pallidiroseus</name>
    <dbReference type="NCBI Taxonomy" id="2072847"/>
    <lineage>
        <taxon>Bacteria</taxon>
        <taxon>Pseudomonadati</taxon>
        <taxon>Bacteroidota</taxon>
        <taxon>Cytophagia</taxon>
        <taxon>Cytophagales</taxon>
        <taxon>Hymenobacteraceae</taxon>
        <taxon>Adhaeribacter</taxon>
    </lineage>
</organism>
<feature type="domain" description="Pyrroline-5-carboxylate reductase catalytic N-terminal" evidence="1">
    <location>
        <begin position="7"/>
        <end position="92"/>
    </location>
</feature>
<name>A0A369QLN6_9BACT</name>
<dbReference type="PANTHER" id="PTHR40459:SF1">
    <property type="entry name" value="CONSERVED HYPOTHETICAL ALANINE AND LEUCINE RICH PROTEIN"/>
    <property type="match status" value="1"/>
</dbReference>
<protein>
    <recommendedName>
        <fullName evidence="5">Pyrroline-5-carboxylate reductase</fullName>
    </recommendedName>
</protein>
<dbReference type="InterPro" id="IPR037108">
    <property type="entry name" value="TM1727-like_C_sf"/>
</dbReference>
<evidence type="ECO:0000259" key="2">
    <source>
        <dbReference type="Pfam" id="PF10728"/>
    </source>
</evidence>
<comment type="caution">
    <text evidence="3">The sequence shown here is derived from an EMBL/GenBank/DDBJ whole genome shotgun (WGS) entry which is preliminary data.</text>
</comment>
<dbReference type="Gene3D" id="3.40.50.720">
    <property type="entry name" value="NAD(P)-binding Rossmann-like Domain"/>
    <property type="match status" value="1"/>
</dbReference>
<dbReference type="OrthoDB" id="9810755at2"/>
<dbReference type="Proteomes" id="UP000253919">
    <property type="component" value="Unassembled WGS sequence"/>
</dbReference>
<dbReference type="Pfam" id="PF10728">
    <property type="entry name" value="DUF2520"/>
    <property type="match status" value="1"/>
</dbReference>
<dbReference type="PANTHER" id="PTHR40459">
    <property type="entry name" value="CONSERVED HYPOTHETICAL ALANINE AND LEUCINE RICH PROTEIN"/>
    <property type="match status" value="1"/>
</dbReference>
<sequence>MTSPVSIALIGAGNVAWHLGRAFEQAGHQIVLVYSRTLVKAEFLAETLLQAHPTQELDFSLVPATIFIVALKDDVVAEVLQRAIFPKNSLVVHTSGSLPISVFKVQANIRGGVFYLVQTFSKAVAIDFQKTPIGVEASNPEDVLFLKNLAASISEKVIDLPTETRKIIHLAAVFACNFTNHLLGISHDLLTQQQIDFTILQPLVIETVQKAFAHAPFRVQTGPAVRFDQNILAQHQQLLQDKPDYAAIYTMLTESIQKKAQEITMLNKE</sequence>
<proteinExistence type="predicted"/>
<dbReference type="Pfam" id="PF03807">
    <property type="entry name" value="F420_oxidored"/>
    <property type="match status" value="1"/>
</dbReference>